<dbReference type="Gene3D" id="1.20.1250.20">
    <property type="entry name" value="MFS general substrate transporter like domains"/>
    <property type="match status" value="1"/>
</dbReference>
<dbReference type="InterPro" id="IPR036259">
    <property type="entry name" value="MFS_trans_sf"/>
</dbReference>
<dbReference type="Proteomes" id="UP000030758">
    <property type="component" value="Unassembled WGS sequence"/>
</dbReference>
<dbReference type="PROSITE" id="PS00216">
    <property type="entry name" value="SUGAR_TRANSPORT_1"/>
    <property type="match status" value="1"/>
</dbReference>
<feature type="transmembrane region" description="Helical" evidence="6">
    <location>
        <begin position="318"/>
        <end position="340"/>
    </location>
</feature>
<evidence type="ECO:0000313" key="10">
    <source>
        <dbReference type="Proteomes" id="UP000030764"/>
    </source>
</evidence>
<dbReference type="GO" id="GO:0022857">
    <property type="term" value="F:transmembrane transporter activity"/>
    <property type="evidence" value="ECO:0007669"/>
    <property type="project" value="InterPro"/>
</dbReference>
<feature type="transmembrane region" description="Helical" evidence="6">
    <location>
        <begin position="196"/>
        <end position="215"/>
    </location>
</feature>
<evidence type="ECO:0000313" key="8">
    <source>
        <dbReference type="EMBL" id="KFD52398.1"/>
    </source>
</evidence>
<name>A0A085M5A2_9BILA</name>
<dbReference type="EMBL" id="KL363228">
    <property type="protein sequence ID" value="KFD52398.1"/>
    <property type="molecule type" value="Genomic_DNA"/>
</dbReference>
<feature type="domain" description="Major facilitator superfamily (MFS) profile" evidence="7">
    <location>
        <begin position="1"/>
        <end position="370"/>
    </location>
</feature>
<feature type="transmembrane region" description="Helical" evidence="6">
    <location>
        <begin position="255"/>
        <end position="276"/>
    </location>
</feature>
<feature type="transmembrane region" description="Helical" evidence="6">
    <location>
        <begin position="346"/>
        <end position="364"/>
    </location>
</feature>
<feature type="transmembrane region" description="Helical" evidence="6">
    <location>
        <begin position="107"/>
        <end position="125"/>
    </location>
</feature>
<accession>A0A085M5A2</accession>
<dbReference type="InterPro" id="IPR020846">
    <property type="entry name" value="MFS_dom"/>
</dbReference>
<dbReference type="GO" id="GO:0016020">
    <property type="term" value="C:membrane"/>
    <property type="evidence" value="ECO:0007669"/>
    <property type="project" value="UniProtKB-SubCell"/>
</dbReference>
<feature type="transmembrane region" description="Helical" evidence="6">
    <location>
        <begin position="52"/>
        <end position="70"/>
    </location>
</feature>
<proteinExistence type="predicted"/>
<evidence type="ECO:0000256" key="4">
    <source>
        <dbReference type="ARBA" id="ARBA00023136"/>
    </source>
</evidence>
<protein>
    <recommendedName>
        <fullName evidence="7">Major facilitator superfamily (MFS) profile domain-containing protein</fullName>
    </recommendedName>
</protein>
<dbReference type="PANTHER" id="PTHR24064">
    <property type="entry name" value="SOLUTE CARRIER FAMILY 22 MEMBER"/>
    <property type="match status" value="1"/>
</dbReference>
<evidence type="ECO:0000256" key="3">
    <source>
        <dbReference type="ARBA" id="ARBA00022989"/>
    </source>
</evidence>
<organism evidence="8 10">
    <name type="scientific">Trichuris suis</name>
    <name type="common">pig whipworm</name>
    <dbReference type="NCBI Taxonomy" id="68888"/>
    <lineage>
        <taxon>Eukaryota</taxon>
        <taxon>Metazoa</taxon>
        <taxon>Ecdysozoa</taxon>
        <taxon>Nematoda</taxon>
        <taxon>Enoplea</taxon>
        <taxon>Dorylaimia</taxon>
        <taxon>Trichinellida</taxon>
        <taxon>Trichuridae</taxon>
        <taxon>Trichuris</taxon>
    </lineage>
</organism>
<dbReference type="PROSITE" id="PS50850">
    <property type="entry name" value="MFS"/>
    <property type="match status" value="1"/>
</dbReference>
<sequence length="394" mass="43931">MGALLVGTALISRMADRFGRKPVLLLSMIAQAVVGIATAFANSWQVFATCRFFAGLFGAGLMSVVGVYVVENVSKSNRLFIMAIGGVNIGIALSSLLAFAFQHWRPLSIAASSFGFVTALLLLGTRETPRWLIQHGKAEQARKTYQYILRVNRKQAEQMNDEQWHTLIEHAQRRSGRRPTFCDLFRRRELFTRTVVLCYCMFVMKLVSNLLMFSMDDLVGSIYLNSVIYGLVNWLGGLICSCVDRVFRQFGRKHMVGTLLSLVIVCILCLTIEKWLELNYHALQRAVVFVGAFSSSPLWISLNLVIVESFPTMLRSTVSGLSSMLVNVGGLIVPQLLWSATKWKPIPWIVVTVAAVCAQLTFLVKIPETKGKPLTEGFGGRDEKSALPNRELQK</sequence>
<keyword evidence="4 6" id="KW-0472">Membrane</keyword>
<evidence type="ECO:0000256" key="1">
    <source>
        <dbReference type="ARBA" id="ARBA00004141"/>
    </source>
</evidence>
<evidence type="ECO:0000256" key="6">
    <source>
        <dbReference type="SAM" id="Phobius"/>
    </source>
</evidence>
<dbReference type="EMBL" id="KL367491">
    <property type="protein sequence ID" value="KFD69977.1"/>
    <property type="molecule type" value="Genomic_DNA"/>
</dbReference>
<dbReference type="AlphaFoldDB" id="A0A085M5A2"/>
<dbReference type="Proteomes" id="UP000030764">
    <property type="component" value="Unassembled WGS sequence"/>
</dbReference>
<evidence type="ECO:0000256" key="5">
    <source>
        <dbReference type="SAM" id="MobiDB-lite"/>
    </source>
</evidence>
<keyword evidence="3 6" id="KW-1133">Transmembrane helix</keyword>
<comment type="subcellular location">
    <subcellularLocation>
        <location evidence="1">Membrane</location>
        <topology evidence="1">Multi-pass membrane protein</topology>
    </subcellularLocation>
</comment>
<evidence type="ECO:0000313" key="9">
    <source>
        <dbReference type="EMBL" id="KFD69977.1"/>
    </source>
</evidence>
<feature type="transmembrane region" description="Helical" evidence="6">
    <location>
        <begin position="221"/>
        <end position="243"/>
    </location>
</feature>
<evidence type="ECO:0000259" key="7">
    <source>
        <dbReference type="PROSITE" id="PS50850"/>
    </source>
</evidence>
<dbReference type="InterPro" id="IPR005829">
    <property type="entry name" value="Sugar_transporter_CS"/>
</dbReference>
<feature type="transmembrane region" description="Helical" evidence="6">
    <location>
        <begin position="282"/>
        <end position="306"/>
    </location>
</feature>
<dbReference type="InterPro" id="IPR011701">
    <property type="entry name" value="MFS"/>
</dbReference>
<gene>
    <name evidence="8" type="ORF">M513_06779</name>
    <name evidence="9" type="ORF">M514_06779</name>
</gene>
<feature type="region of interest" description="Disordered" evidence="5">
    <location>
        <begin position="375"/>
        <end position="394"/>
    </location>
</feature>
<keyword evidence="10" id="KW-1185">Reference proteome</keyword>
<dbReference type="SUPFAM" id="SSF103473">
    <property type="entry name" value="MFS general substrate transporter"/>
    <property type="match status" value="1"/>
</dbReference>
<evidence type="ECO:0000256" key="2">
    <source>
        <dbReference type="ARBA" id="ARBA00022692"/>
    </source>
</evidence>
<feature type="transmembrane region" description="Helical" evidence="6">
    <location>
        <begin position="79"/>
        <end position="101"/>
    </location>
</feature>
<dbReference type="Pfam" id="PF07690">
    <property type="entry name" value="MFS_1"/>
    <property type="match status" value="1"/>
</dbReference>
<feature type="transmembrane region" description="Helical" evidence="6">
    <location>
        <begin position="23"/>
        <end position="46"/>
    </location>
</feature>
<keyword evidence="2 6" id="KW-0812">Transmembrane</keyword>
<feature type="non-terminal residue" evidence="8">
    <location>
        <position position="394"/>
    </location>
</feature>
<reference evidence="8 10" key="1">
    <citation type="journal article" date="2014" name="Nat. Genet.">
        <title>Genome and transcriptome of the porcine whipworm Trichuris suis.</title>
        <authorList>
            <person name="Jex A.R."/>
            <person name="Nejsum P."/>
            <person name="Schwarz E.M."/>
            <person name="Hu L."/>
            <person name="Young N.D."/>
            <person name="Hall R.S."/>
            <person name="Korhonen P.K."/>
            <person name="Liao S."/>
            <person name="Thamsborg S."/>
            <person name="Xia J."/>
            <person name="Xu P."/>
            <person name="Wang S."/>
            <person name="Scheerlinck J.P."/>
            <person name="Hofmann A."/>
            <person name="Sternberg P.W."/>
            <person name="Wang J."/>
            <person name="Gasser R.B."/>
        </authorList>
    </citation>
    <scope>NUCLEOTIDE SEQUENCE [LARGE SCALE GENOMIC DNA]</scope>
    <source>
        <strain evidence="9">DCEP-RM93F</strain>
        <strain evidence="8">DCEP-RM93M</strain>
    </source>
</reference>